<dbReference type="InterPro" id="IPR009057">
    <property type="entry name" value="Homeodomain-like_sf"/>
</dbReference>
<gene>
    <name evidence="6" type="ORF">OMP40_02835</name>
</gene>
<evidence type="ECO:0000256" key="1">
    <source>
        <dbReference type="ARBA" id="ARBA00023015"/>
    </source>
</evidence>
<dbReference type="EMBL" id="JAPDIA010000001">
    <property type="protein sequence ID" value="MDG0808458.1"/>
    <property type="molecule type" value="Genomic_DNA"/>
</dbReference>
<accession>A0A9X4KPP5</accession>
<reference evidence="6" key="1">
    <citation type="submission" date="2022-10" db="EMBL/GenBank/DDBJ databases">
        <title>Comparative genomic analysis of Cohnella hashimotonis sp. nov., isolated from the International Space Station.</title>
        <authorList>
            <person name="Simpson A."/>
            <person name="Venkateswaran K."/>
        </authorList>
    </citation>
    <scope>NUCLEOTIDE SEQUENCE</scope>
    <source>
        <strain evidence="6">DSM 28161</strain>
    </source>
</reference>
<keyword evidence="1" id="KW-0805">Transcription regulation</keyword>
<evidence type="ECO:0000259" key="5">
    <source>
        <dbReference type="PROSITE" id="PS50977"/>
    </source>
</evidence>
<dbReference type="Gene3D" id="1.10.10.60">
    <property type="entry name" value="Homeodomain-like"/>
    <property type="match status" value="1"/>
</dbReference>
<keyword evidence="2 4" id="KW-0238">DNA-binding</keyword>
<dbReference type="GO" id="GO:0000976">
    <property type="term" value="F:transcription cis-regulatory region binding"/>
    <property type="evidence" value="ECO:0007669"/>
    <property type="project" value="TreeGrafter"/>
</dbReference>
<dbReference type="SUPFAM" id="SSF48498">
    <property type="entry name" value="Tetracyclin repressor-like, C-terminal domain"/>
    <property type="match status" value="1"/>
</dbReference>
<evidence type="ECO:0000256" key="4">
    <source>
        <dbReference type="PROSITE-ProRule" id="PRU00335"/>
    </source>
</evidence>
<dbReference type="PANTHER" id="PTHR30055">
    <property type="entry name" value="HTH-TYPE TRANSCRIPTIONAL REGULATOR RUTR"/>
    <property type="match status" value="1"/>
</dbReference>
<feature type="domain" description="HTH tetR-type" evidence="5">
    <location>
        <begin position="1"/>
        <end position="57"/>
    </location>
</feature>
<comment type="caution">
    <text evidence="6">The sequence shown here is derived from an EMBL/GenBank/DDBJ whole genome shotgun (WGS) entry which is preliminary data.</text>
</comment>
<evidence type="ECO:0000256" key="3">
    <source>
        <dbReference type="ARBA" id="ARBA00023163"/>
    </source>
</evidence>
<dbReference type="GO" id="GO:0003700">
    <property type="term" value="F:DNA-binding transcription factor activity"/>
    <property type="evidence" value="ECO:0007669"/>
    <property type="project" value="TreeGrafter"/>
</dbReference>
<dbReference type="InterPro" id="IPR050109">
    <property type="entry name" value="HTH-type_TetR-like_transc_reg"/>
</dbReference>
<evidence type="ECO:0000313" key="7">
    <source>
        <dbReference type="Proteomes" id="UP001153404"/>
    </source>
</evidence>
<dbReference type="PANTHER" id="PTHR30055:SF234">
    <property type="entry name" value="HTH-TYPE TRANSCRIPTIONAL REGULATOR BETI"/>
    <property type="match status" value="1"/>
</dbReference>
<dbReference type="RefSeq" id="WP_277528940.1">
    <property type="nucleotide sequence ID" value="NZ_JAPDIA010000001.1"/>
</dbReference>
<feature type="DNA-binding region" description="H-T-H motif" evidence="4">
    <location>
        <begin position="20"/>
        <end position="39"/>
    </location>
</feature>
<dbReference type="InterPro" id="IPR001647">
    <property type="entry name" value="HTH_TetR"/>
</dbReference>
<dbReference type="Pfam" id="PF00440">
    <property type="entry name" value="TetR_N"/>
    <property type="match status" value="1"/>
</dbReference>
<evidence type="ECO:0000256" key="2">
    <source>
        <dbReference type="ARBA" id="ARBA00023125"/>
    </source>
</evidence>
<dbReference type="PROSITE" id="PS50977">
    <property type="entry name" value="HTH_TETR_2"/>
    <property type="match status" value="1"/>
</dbReference>
<keyword evidence="3" id="KW-0804">Transcription</keyword>
<evidence type="ECO:0000313" key="6">
    <source>
        <dbReference type="EMBL" id="MDG0808458.1"/>
    </source>
</evidence>
<dbReference type="AlphaFoldDB" id="A0A9X4KPP5"/>
<dbReference type="InterPro" id="IPR036271">
    <property type="entry name" value="Tet_transcr_reg_TetR-rel_C_sf"/>
</dbReference>
<proteinExistence type="predicted"/>
<organism evidence="6 7">
    <name type="scientific">Cohnella rhizosphaerae</name>
    <dbReference type="NCBI Taxonomy" id="1457232"/>
    <lineage>
        <taxon>Bacteria</taxon>
        <taxon>Bacillati</taxon>
        <taxon>Bacillota</taxon>
        <taxon>Bacilli</taxon>
        <taxon>Bacillales</taxon>
        <taxon>Paenibacillaceae</taxon>
        <taxon>Cohnella</taxon>
    </lineage>
</organism>
<dbReference type="Proteomes" id="UP001153404">
    <property type="component" value="Unassembled WGS sequence"/>
</dbReference>
<protein>
    <submittedName>
        <fullName evidence="6">TetR family transcriptional regulator</fullName>
    </submittedName>
</protein>
<sequence>MRILLAAKRLFARQGFDGTTVRALGVESDTNPALVSYYFQGKDKLFEALLDEFFPIELVRETIAAPLEPIAGLKVVIREIVKFQLEDPDLVRVIQNEIGNETCRRDYIREYLTPIWEKIRSLLAEGKLRGVFHYRSLDSAFLYLWGGITYRREFSFFDPVLSEPVPDAERLIEDMVGFALAALRCPDNDRPELAFDADPADAS</sequence>
<name>A0A9X4KPP5_9BACL</name>
<dbReference type="Gene3D" id="1.10.357.10">
    <property type="entry name" value="Tetracycline Repressor, domain 2"/>
    <property type="match status" value="1"/>
</dbReference>
<dbReference type="SUPFAM" id="SSF46689">
    <property type="entry name" value="Homeodomain-like"/>
    <property type="match status" value="1"/>
</dbReference>
<keyword evidence="7" id="KW-1185">Reference proteome</keyword>